<reference evidence="2" key="1">
    <citation type="journal article" date="2019" name="Int. J. Syst. Evol. Microbiol.">
        <title>The Global Catalogue of Microorganisms (GCM) 10K type strain sequencing project: providing services to taxonomists for standard genome sequencing and annotation.</title>
        <authorList>
            <consortium name="The Broad Institute Genomics Platform"/>
            <consortium name="The Broad Institute Genome Sequencing Center for Infectious Disease"/>
            <person name="Wu L."/>
            <person name="Ma J."/>
        </authorList>
    </citation>
    <scope>NUCLEOTIDE SEQUENCE [LARGE SCALE GENOMIC DNA]</scope>
    <source>
        <strain evidence="2">CGMCC 4.7246</strain>
    </source>
</reference>
<keyword evidence="2" id="KW-1185">Reference proteome</keyword>
<gene>
    <name evidence="1" type="ORF">ACFP3R_10480</name>
</gene>
<dbReference type="EMBL" id="JBHSQO010000008">
    <property type="protein sequence ID" value="MFC6089697.1"/>
    <property type="molecule type" value="Genomic_DNA"/>
</dbReference>
<name>A0ABW1P4M6_9PSEU</name>
<organism evidence="1 2">
    <name type="scientific">Saccharothrix lopnurensis</name>
    <dbReference type="NCBI Taxonomy" id="1670621"/>
    <lineage>
        <taxon>Bacteria</taxon>
        <taxon>Bacillati</taxon>
        <taxon>Actinomycetota</taxon>
        <taxon>Actinomycetes</taxon>
        <taxon>Pseudonocardiales</taxon>
        <taxon>Pseudonocardiaceae</taxon>
        <taxon>Saccharothrix</taxon>
    </lineage>
</organism>
<comment type="caution">
    <text evidence="1">The sequence shown here is derived from an EMBL/GenBank/DDBJ whole genome shotgun (WGS) entry which is preliminary data.</text>
</comment>
<sequence>MTHSHPFRRDGRPERERRTWEQIIAAAREAAADLPVPPPLPATPAVPEQDGDQTLAAAPPVLDLLLYHEEERAGARAAGDSALADSALVNVVRDLDTLLDSTEDHLRRAGRGLSRAQVRRVAPRLAAMSALPLDDVAEFFGLPPHRVQDVLADLAQRGSLDPDVRAQALLQVQVLRDALHQVVVTRDHSLLDRLLAFVSRFVLLGVVALASAASGALAVDESVVKEVVKTAVVALVAAALQLGAEQVRSRRAEDARRVTARNAHEALLTELATAGTLWQPPAYEGEHGVLRIRLAVRACVVRVAAIPLDWPGKWVYWDVLDDVNAALHAPGPDGLAAQLRRLSALPPPT</sequence>
<evidence type="ECO:0000313" key="1">
    <source>
        <dbReference type="EMBL" id="MFC6089697.1"/>
    </source>
</evidence>
<dbReference type="Proteomes" id="UP001596220">
    <property type="component" value="Unassembled WGS sequence"/>
</dbReference>
<protein>
    <submittedName>
        <fullName evidence="1">Uncharacterized protein</fullName>
    </submittedName>
</protein>
<proteinExistence type="predicted"/>
<accession>A0ABW1P4M6</accession>
<evidence type="ECO:0000313" key="2">
    <source>
        <dbReference type="Proteomes" id="UP001596220"/>
    </source>
</evidence>
<dbReference type="RefSeq" id="WP_380635057.1">
    <property type="nucleotide sequence ID" value="NZ_JBHSQO010000008.1"/>
</dbReference>